<dbReference type="InterPro" id="IPR001128">
    <property type="entry name" value="Cyt_P450"/>
</dbReference>
<keyword evidence="6" id="KW-0503">Monooxygenase</keyword>
<keyword evidence="7" id="KW-1133">Transmembrane helix</keyword>
<keyword evidence="9" id="KW-1185">Reference proteome</keyword>
<dbReference type="GO" id="GO:0020037">
    <property type="term" value="F:heme binding"/>
    <property type="evidence" value="ECO:0007669"/>
    <property type="project" value="InterPro"/>
</dbReference>
<dbReference type="Pfam" id="PF00067">
    <property type="entry name" value="p450"/>
    <property type="match status" value="1"/>
</dbReference>
<evidence type="ECO:0000256" key="2">
    <source>
        <dbReference type="ARBA" id="ARBA00022723"/>
    </source>
</evidence>
<dbReference type="InterPro" id="IPR036396">
    <property type="entry name" value="Cyt_P450_sf"/>
</dbReference>
<feature type="transmembrane region" description="Helical" evidence="7">
    <location>
        <begin position="12"/>
        <end position="35"/>
    </location>
</feature>
<sequence>MLGYILATSDAFLSWNTLLYLLLFFFLYELGYIIYHAYFHALSKVPGPWLASTTSLWIRWQRWNGRLSLEADKLLAKYGSIVRISPTMVIVNDHDAVESTFIRKDLDTSPTAIRALRVGGHDWTVTYPQLSIARERRHPVMIASTTKNLKSWLPIFRNHINAMAEDLRESKGTRSEDVVRHLRICTLKTSQLLIGGPGVDLDPQDFPQIVGEYNFLVVWRLCLPEWAFTWLKYSPFSHARFRVDSSDKLFDLGAEVCRQAEAQKNNYRDPTDDTQHVYGLCTDTNAKYPVQWSWTKDELGAEMAGQILAATETTSSALTYIFYELAKDPILLEELYQELIVVDDDHELDSAKLLDACIKEGLRFRPPVALTGSRAVPPGGLDLLGHHLSEGTIVTTQSLSMSRQRQDLFPDFDVYNPKRWLEEENGAERRRLLVPFGVGSRRCPGGNMALYQMRLIINSLIQDFKIALAPETTPEKMAPFEANGYRSHHDRCDLIFIPR</sequence>
<dbReference type="PANTHER" id="PTHR24305:SF235">
    <property type="entry name" value="CYTOCHROME P450 MONOOXYGENASE APDB-RELATED"/>
    <property type="match status" value="1"/>
</dbReference>
<dbReference type="Proteomes" id="UP000701801">
    <property type="component" value="Unassembled WGS sequence"/>
</dbReference>
<organism evidence="8 9">
    <name type="scientific">Hymenoscyphus albidus</name>
    <dbReference type="NCBI Taxonomy" id="595503"/>
    <lineage>
        <taxon>Eukaryota</taxon>
        <taxon>Fungi</taxon>
        <taxon>Dikarya</taxon>
        <taxon>Ascomycota</taxon>
        <taxon>Pezizomycotina</taxon>
        <taxon>Leotiomycetes</taxon>
        <taxon>Helotiales</taxon>
        <taxon>Helotiaceae</taxon>
        <taxon>Hymenoscyphus</taxon>
    </lineage>
</organism>
<dbReference type="Gene3D" id="1.10.630.10">
    <property type="entry name" value="Cytochrome P450"/>
    <property type="match status" value="1"/>
</dbReference>
<name>A0A9N9Q1E1_9HELO</name>
<evidence type="ECO:0000256" key="5">
    <source>
        <dbReference type="PIRSR" id="PIRSR602401-1"/>
    </source>
</evidence>
<dbReference type="GO" id="GO:0044550">
    <property type="term" value="P:secondary metabolite biosynthetic process"/>
    <property type="evidence" value="ECO:0007669"/>
    <property type="project" value="UniProtKB-ARBA"/>
</dbReference>
<comment type="cofactor">
    <cofactor evidence="1 5">
        <name>heme</name>
        <dbReference type="ChEBI" id="CHEBI:30413"/>
    </cofactor>
</comment>
<keyword evidence="5 6" id="KW-0349">Heme</keyword>
<gene>
    <name evidence="8" type="ORF">HYALB_00001448</name>
</gene>
<keyword evidence="7" id="KW-0812">Transmembrane</keyword>
<dbReference type="GO" id="GO:0016705">
    <property type="term" value="F:oxidoreductase activity, acting on paired donors, with incorporation or reduction of molecular oxygen"/>
    <property type="evidence" value="ECO:0007669"/>
    <property type="project" value="InterPro"/>
</dbReference>
<comment type="caution">
    <text evidence="8">The sequence shown here is derived from an EMBL/GenBank/DDBJ whole genome shotgun (WGS) entry which is preliminary data.</text>
</comment>
<evidence type="ECO:0000313" key="8">
    <source>
        <dbReference type="EMBL" id="CAG8971282.1"/>
    </source>
</evidence>
<evidence type="ECO:0008006" key="10">
    <source>
        <dbReference type="Google" id="ProtNLM"/>
    </source>
</evidence>
<dbReference type="OrthoDB" id="3945418at2759"/>
<dbReference type="EMBL" id="CAJVRM010000015">
    <property type="protein sequence ID" value="CAG8971282.1"/>
    <property type="molecule type" value="Genomic_DNA"/>
</dbReference>
<dbReference type="InterPro" id="IPR002401">
    <property type="entry name" value="Cyt_P450_E_grp-I"/>
</dbReference>
<evidence type="ECO:0000256" key="4">
    <source>
        <dbReference type="ARBA" id="ARBA00023004"/>
    </source>
</evidence>
<dbReference type="InterPro" id="IPR017972">
    <property type="entry name" value="Cyt_P450_CS"/>
</dbReference>
<keyword evidence="7" id="KW-0472">Membrane</keyword>
<evidence type="ECO:0000256" key="6">
    <source>
        <dbReference type="RuleBase" id="RU000461"/>
    </source>
</evidence>
<keyword evidence="3 6" id="KW-0560">Oxidoreductase</keyword>
<dbReference type="InterPro" id="IPR050121">
    <property type="entry name" value="Cytochrome_P450_monoxygenase"/>
</dbReference>
<dbReference type="GO" id="GO:0005506">
    <property type="term" value="F:iron ion binding"/>
    <property type="evidence" value="ECO:0007669"/>
    <property type="project" value="InterPro"/>
</dbReference>
<dbReference type="SUPFAM" id="SSF48264">
    <property type="entry name" value="Cytochrome P450"/>
    <property type="match status" value="1"/>
</dbReference>
<evidence type="ECO:0000256" key="3">
    <source>
        <dbReference type="ARBA" id="ARBA00023002"/>
    </source>
</evidence>
<dbReference type="PROSITE" id="PS00086">
    <property type="entry name" value="CYTOCHROME_P450"/>
    <property type="match status" value="1"/>
</dbReference>
<reference evidence="8" key="1">
    <citation type="submission" date="2021-07" db="EMBL/GenBank/DDBJ databases">
        <authorList>
            <person name="Durling M."/>
        </authorList>
    </citation>
    <scope>NUCLEOTIDE SEQUENCE</scope>
</reference>
<dbReference type="PANTHER" id="PTHR24305">
    <property type="entry name" value="CYTOCHROME P450"/>
    <property type="match status" value="1"/>
</dbReference>
<comment type="similarity">
    <text evidence="6">Belongs to the cytochrome P450 family.</text>
</comment>
<dbReference type="PRINTS" id="PR00463">
    <property type="entry name" value="EP450I"/>
</dbReference>
<proteinExistence type="inferred from homology"/>
<protein>
    <recommendedName>
        <fullName evidence="10">Cytochrome P450 monooxygenase-like protein</fullName>
    </recommendedName>
</protein>
<evidence type="ECO:0000256" key="7">
    <source>
        <dbReference type="SAM" id="Phobius"/>
    </source>
</evidence>
<evidence type="ECO:0000256" key="1">
    <source>
        <dbReference type="ARBA" id="ARBA00001971"/>
    </source>
</evidence>
<accession>A0A9N9Q1E1</accession>
<keyword evidence="2 5" id="KW-0479">Metal-binding</keyword>
<dbReference type="PRINTS" id="PR00385">
    <property type="entry name" value="P450"/>
</dbReference>
<dbReference type="AlphaFoldDB" id="A0A9N9Q1E1"/>
<evidence type="ECO:0000313" key="9">
    <source>
        <dbReference type="Proteomes" id="UP000701801"/>
    </source>
</evidence>
<feature type="binding site" description="axial binding residue" evidence="5">
    <location>
        <position position="443"/>
    </location>
    <ligand>
        <name>heme</name>
        <dbReference type="ChEBI" id="CHEBI:30413"/>
    </ligand>
    <ligandPart>
        <name>Fe</name>
        <dbReference type="ChEBI" id="CHEBI:18248"/>
    </ligandPart>
</feature>
<dbReference type="GO" id="GO:0004497">
    <property type="term" value="F:monooxygenase activity"/>
    <property type="evidence" value="ECO:0007669"/>
    <property type="project" value="UniProtKB-KW"/>
</dbReference>
<keyword evidence="4 5" id="KW-0408">Iron</keyword>